<evidence type="ECO:0000313" key="4">
    <source>
        <dbReference type="Proteomes" id="UP000245647"/>
    </source>
</evidence>
<dbReference type="InterPro" id="IPR029063">
    <property type="entry name" value="SAM-dependent_MTases_sf"/>
</dbReference>
<evidence type="ECO:0000259" key="1">
    <source>
        <dbReference type="Pfam" id="PF18096"/>
    </source>
</evidence>
<organism evidence="3 4">
    <name type="scientific">Pararcticibacter amylolyticus</name>
    <dbReference type="NCBI Taxonomy" id="2173175"/>
    <lineage>
        <taxon>Bacteria</taxon>
        <taxon>Pseudomonadati</taxon>
        <taxon>Bacteroidota</taxon>
        <taxon>Sphingobacteriia</taxon>
        <taxon>Sphingobacteriales</taxon>
        <taxon>Sphingobacteriaceae</taxon>
        <taxon>Pararcticibacter</taxon>
    </lineage>
</organism>
<dbReference type="PANTHER" id="PTHR14741:SF32">
    <property type="entry name" value="TRIMETHYLGUANOSINE SYNTHASE"/>
    <property type="match status" value="1"/>
</dbReference>
<dbReference type="Pfam" id="PF22013">
    <property type="entry name" value="PG_1098_Fer"/>
    <property type="match status" value="1"/>
</dbReference>
<dbReference type="Gene3D" id="1.10.10.1110">
    <property type="entry name" value="Methyltransferase PG1098, N-terminal domain"/>
    <property type="match status" value="1"/>
</dbReference>
<dbReference type="Gene3D" id="3.40.50.150">
    <property type="entry name" value="Vaccinia Virus protein VP39"/>
    <property type="match status" value="1"/>
</dbReference>
<sequence length="395" mass="44721">MNKAILNKEVQSFIQEHLNDDVTRIALSKSPFPDVSSAELAMQTDGKKRIEKKLPLWYSTQGIYFPPKLNIEQSSSQPAAEYKSKLIKGNLLADLTGGFGVDTFYFAKNASEVYHIEQNSDLSEIAKHNTEVLGARNIHFITGDSISFLKETHLKFDTVYIDPARRVETRKVFLLKDTEPDVTALLPLLLSKASRIIIKTSPLYDIQSGLKELPNVSEVHILSIKNDCKELLWIVDRDFSKEPVIYCSAIKEQEIRTFKFRYSEEREAPSPPFSFPGSFLYEPDVTLLKAGAYKLLGQELGMSKLNINSHLYTSDHYTANFPGKAFKVLRTLNYNDYSKNLKTTGKANVISRNFPLTVDQLRKKHKLSDGGDRFLIFTTGPSGKLIIIEAERVTE</sequence>
<dbReference type="OrthoDB" id="1000417at2"/>
<dbReference type="InterPro" id="IPR019012">
    <property type="entry name" value="RNA_cap_Gua-N2-MeTrfase"/>
</dbReference>
<dbReference type="InterPro" id="IPR054168">
    <property type="entry name" value="PG_1098_Fer"/>
</dbReference>
<dbReference type="AlphaFoldDB" id="A0A2U2PAU0"/>
<accession>A0A2U2PAU0</accession>
<dbReference type="Pfam" id="PF09445">
    <property type="entry name" value="Methyltransf_15"/>
    <property type="match status" value="1"/>
</dbReference>
<dbReference type="GO" id="GO:0008168">
    <property type="term" value="F:methyltransferase activity"/>
    <property type="evidence" value="ECO:0007669"/>
    <property type="project" value="InterPro"/>
</dbReference>
<comment type="caution">
    <text evidence="3">The sequence shown here is derived from an EMBL/GenBank/DDBJ whole genome shotgun (WGS) entry which is preliminary data.</text>
</comment>
<dbReference type="SUPFAM" id="SSF53335">
    <property type="entry name" value="S-adenosyl-L-methionine-dependent methyltransferases"/>
    <property type="match status" value="1"/>
</dbReference>
<reference evidence="3 4" key="1">
    <citation type="submission" date="2018-04" db="EMBL/GenBank/DDBJ databases">
        <title>Pedobacter chongqingensis sp. nov., isolated from a rottenly hemp rope.</title>
        <authorList>
            <person name="Cai Y."/>
        </authorList>
    </citation>
    <scope>NUCLEOTIDE SEQUENCE [LARGE SCALE GENOMIC DNA]</scope>
    <source>
        <strain evidence="3 4">FJ4-8</strain>
    </source>
</reference>
<protein>
    <submittedName>
        <fullName evidence="3">Uncharacterized protein</fullName>
    </submittedName>
</protein>
<dbReference type="GO" id="GO:0036261">
    <property type="term" value="P:7-methylguanosine cap hypermethylation"/>
    <property type="evidence" value="ECO:0007669"/>
    <property type="project" value="InterPro"/>
</dbReference>
<keyword evidence="4" id="KW-1185">Reference proteome</keyword>
<evidence type="ECO:0000313" key="3">
    <source>
        <dbReference type="EMBL" id="PWG78516.1"/>
    </source>
</evidence>
<name>A0A2U2PAU0_9SPHI</name>
<dbReference type="EMBL" id="QEAS01000024">
    <property type="protein sequence ID" value="PWG78516.1"/>
    <property type="molecule type" value="Genomic_DNA"/>
</dbReference>
<dbReference type="CDD" id="cd02440">
    <property type="entry name" value="AdoMet_MTases"/>
    <property type="match status" value="1"/>
</dbReference>
<dbReference type="Pfam" id="PF18096">
    <property type="entry name" value="Thump_like"/>
    <property type="match status" value="1"/>
</dbReference>
<proteinExistence type="predicted"/>
<feature type="domain" description="PG-1098 ferredoxin-like" evidence="2">
    <location>
        <begin position="279"/>
        <end position="322"/>
    </location>
</feature>
<gene>
    <name evidence="3" type="ORF">DDR33_22080</name>
</gene>
<dbReference type="InterPro" id="IPR041497">
    <property type="entry name" value="Thump-like"/>
</dbReference>
<evidence type="ECO:0000259" key="2">
    <source>
        <dbReference type="Pfam" id="PF22013"/>
    </source>
</evidence>
<dbReference type="RefSeq" id="WP_109417973.1">
    <property type="nucleotide sequence ID" value="NZ_QEAS01000024.1"/>
</dbReference>
<dbReference type="PANTHER" id="PTHR14741">
    <property type="entry name" value="S-ADENOSYLMETHIONINE-DEPENDENT METHYLTRANSFERASE RELATED"/>
    <property type="match status" value="1"/>
</dbReference>
<dbReference type="Proteomes" id="UP000245647">
    <property type="component" value="Unassembled WGS sequence"/>
</dbReference>
<feature type="domain" description="THUMP-like" evidence="1">
    <location>
        <begin position="323"/>
        <end position="388"/>
    </location>
</feature>